<name>Q1LC01_CUPMC</name>
<accession>Q1LC01</accession>
<dbReference type="EMBL" id="CP000353">
    <property type="protein sequence ID" value="ABF12325.1"/>
    <property type="molecule type" value="Genomic_DNA"/>
</dbReference>
<proteinExistence type="predicted"/>
<dbReference type="KEGG" id="rme:Rmet_5466"/>
<keyword evidence="2" id="KW-1185">Reference proteome</keyword>
<reference evidence="2" key="1">
    <citation type="journal article" date="2010" name="PLoS ONE">
        <title>The complete genome sequence of Cupriavidus metallidurans strain CH34, a master survivalist in harsh and anthropogenic environments.</title>
        <authorList>
            <person name="Janssen P.J."/>
            <person name="Van Houdt R."/>
            <person name="Moors H."/>
            <person name="Monsieurs P."/>
            <person name="Morin N."/>
            <person name="Michaux A."/>
            <person name="Benotmane M.A."/>
            <person name="Leys N."/>
            <person name="Vallaeys T."/>
            <person name="Lapidus A."/>
            <person name="Monchy S."/>
            <person name="Medigue C."/>
            <person name="Taghavi S."/>
            <person name="McCorkle S."/>
            <person name="Dunn J."/>
            <person name="van der Lelie D."/>
            <person name="Mergeay M."/>
        </authorList>
    </citation>
    <scope>NUCLEOTIDE SEQUENCE [LARGE SCALE GENOMIC DNA]</scope>
    <source>
        <strain evidence="2">ATCC 43123 / DSM 2839 / NBRC 102507 / CH34</strain>
    </source>
</reference>
<evidence type="ECO:0000313" key="2">
    <source>
        <dbReference type="Proteomes" id="UP000002429"/>
    </source>
</evidence>
<protein>
    <submittedName>
        <fullName evidence="1">Uncharacterized protein</fullName>
    </submittedName>
</protein>
<sequence>MLPVAKGLFGSRRQDRTLWIAGVDCAGVPTISPHVSQTATRKFFTEPLLFANARLRRRKVVATTLPQREQIALLLFAFPEMLKTFLDRTELEIPKRCREFSLYAV</sequence>
<gene>
    <name evidence="1" type="ordered locus">Rmet_5466</name>
</gene>
<dbReference type="AlphaFoldDB" id="Q1LC01"/>
<geneLocation type="plasmid" evidence="1 2">
    <name>megaplasmid</name>
</geneLocation>
<dbReference type="HOGENOM" id="CLU_2234307_0_0_4"/>
<evidence type="ECO:0000313" key="1">
    <source>
        <dbReference type="EMBL" id="ABF12325.1"/>
    </source>
</evidence>
<organism evidence="1 2">
    <name type="scientific">Cupriavidus metallidurans (strain ATCC 43123 / DSM 2839 / NBRC 102507 / CH34)</name>
    <name type="common">Ralstonia metallidurans</name>
    <dbReference type="NCBI Taxonomy" id="266264"/>
    <lineage>
        <taxon>Bacteria</taxon>
        <taxon>Pseudomonadati</taxon>
        <taxon>Pseudomonadota</taxon>
        <taxon>Betaproteobacteria</taxon>
        <taxon>Burkholderiales</taxon>
        <taxon>Burkholderiaceae</taxon>
        <taxon>Cupriavidus</taxon>
    </lineage>
</organism>
<dbReference type="Proteomes" id="UP000002429">
    <property type="component" value="Plasmid megaplasmid"/>
</dbReference>
<keyword evidence="1" id="KW-0614">Plasmid</keyword>